<protein>
    <submittedName>
        <fullName evidence="1">Uncharacterized protein</fullName>
    </submittedName>
</protein>
<dbReference type="EMBL" id="LAZR01036601">
    <property type="protein sequence ID" value="KKL24420.1"/>
    <property type="molecule type" value="Genomic_DNA"/>
</dbReference>
<evidence type="ECO:0000313" key="1">
    <source>
        <dbReference type="EMBL" id="KKL24420.1"/>
    </source>
</evidence>
<comment type="caution">
    <text evidence="1">The sequence shown here is derived from an EMBL/GenBank/DDBJ whole genome shotgun (WGS) entry which is preliminary data.</text>
</comment>
<name>A0A0F9BR95_9ZZZZ</name>
<reference evidence="1" key="1">
    <citation type="journal article" date="2015" name="Nature">
        <title>Complex archaea that bridge the gap between prokaryotes and eukaryotes.</title>
        <authorList>
            <person name="Spang A."/>
            <person name="Saw J.H."/>
            <person name="Jorgensen S.L."/>
            <person name="Zaremba-Niedzwiedzka K."/>
            <person name="Martijn J."/>
            <person name="Lind A.E."/>
            <person name="van Eijk R."/>
            <person name="Schleper C."/>
            <person name="Guy L."/>
            <person name="Ettema T.J."/>
        </authorList>
    </citation>
    <scope>NUCLEOTIDE SEQUENCE</scope>
</reference>
<accession>A0A0F9BR95</accession>
<dbReference type="AlphaFoldDB" id="A0A0F9BR95"/>
<organism evidence="1">
    <name type="scientific">marine sediment metagenome</name>
    <dbReference type="NCBI Taxonomy" id="412755"/>
    <lineage>
        <taxon>unclassified sequences</taxon>
        <taxon>metagenomes</taxon>
        <taxon>ecological metagenomes</taxon>
    </lineage>
</organism>
<proteinExistence type="predicted"/>
<sequence>MNPYLLDRRTLLRAGLFGGVMIFVPQFGRFFRETQPATIAVIDSWTSLGGGFYRYELLNGALELIQPGQIVTLDFP</sequence>
<gene>
    <name evidence="1" type="ORF">LCGC14_2415510</name>
</gene>